<accession>A0A8J2UF08</accession>
<evidence type="ECO:0000313" key="1">
    <source>
        <dbReference type="EMBL" id="GGB08797.1"/>
    </source>
</evidence>
<dbReference type="AlphaFoldDB" id="A0A8J2UF08"/>
<dbReference type="Proteomes" id="UP000607559">
    <property type="component" value="Unassembled WGS sequence"/>
</dbReference>
<organism evidence="1 2">
    <name type="scientific">Puia dinghuensis</name>
    <dbReference type="NCBI Taxonomy" id="1792502"/>
    <lineage>
        <taxon>Bacteria</taxon>
        <taxon>Pseudomonadati</taxon>
        <taxon>Bacteroidota</taxon>
        <taxon>Chitinophagia</taxon>
        <taxon>Chitinophagales</taxon>
        <taxon>Chitinophagaceae</taxon>
        <taxon>Puia</taxon>
    </lineage>
</organism>
<name>A0A8J2UF08_9BACT</name>
<comment type="caution">
    <text evidence="1">The sequence shown here is derived from an EMBL/GenBank/DDBJ whole genome shotgun (WGS) entry which is preliminary data.</text>
</comment>
<sequence>MNSPLLYMMVDIMQRLKFVNQTSPAMLTIPTLPGAATIVTGFTSNTTGLTSKETTVGITTAVASTTTGVDVITVGGVMNGANTNGTKITTVIGTTTTVGTEAGTRTERTGTK</sequence>
<protein>
    <submittedName>
        <fullName evidence="1">Uncharacterized protein</fullName>
    </submittedName>
</protein>
<keyword evidence="2" id="KW-1185">Reference proteome</keyword>
<proteinExistence type="predicted"/>
<evidence type="ECO:0000313" key="2">
    <source>
        <dbReference type="Proteomes" id="UP000607559"/>
    </source>
</evidence>
<reference evidence="1" key="1">
    <citation type="journal article" date="2014" name="Int. J. Syst. Evol. Microbiol.">
        <title>Complete genome sequence of Corynebacterium casei LMG S-19264T (=DSM 44701T), isolated from a smear-ripened cheese.</title>
        <authorList>
            <consortium name="US DOE Joint Genome Institute (JGI-PGF)"/>
            <person name="Walter F."/>
            <person name="Albersmeier A."/>
            <person name="Kalinowski J."/>
            <person name="Ruckert C."/>
        </authorList>
    </citation>
    <scope>NUCLEOTIDE SEQUENCE</scope>
    <source>
        <strain evidence="1">CGMCC 1.15448</strain>
    </source>
</reference>
<gene>
    <name evidence="1" type="ORF">GCM10011511_35370</name>
</gene>
<dbReference type="EMBL" id="BMJC01000004">
    <property type="protein sequence ID" value="GGB08797.1"/>
    <property type="molecule type" value="Genomic_DNA"/>
</dbReference>
<reference evidence="1" key="2">
    <citation type="submission" date="2020-09" db="EMBL/GenBank/DDBJ databases">
        <authorList>
            <person name="Sun Q."/>
            <person name="Zhou Y."/>
        </authorList>
    </citation>
    <scope>NUCLEOTIDE SEQUENCE</scope>
    <source>
        <strain evidence="1">CGMCC 1.15448</strain>
    </source>
</reference>